<dbReference type="GO" id="GO:0006400">
    <property type="term" value="P:tRNA modification"/>
    <property type="evidence" value="ECO:0007669"/>
    <property type="project" value="UniProtKB-UniRule"/>
</dbReference>
<dbReference type="Gene3D" id="3.30.2350.10">
    <property type="entry name" value="Pseudouridine synthase"/>
    <property type="match status" value="1"/>
</dbReference>
<dbReference type="PROSITE" id="PS50206">
    <property type="entry name" value="RHODANESE_3"/>
    <property type="match status" value="1"/>
</dbReference>
<keyword evidence="4" id="KW-1185">Reference proteome</keyword>
<feature type="domain" description="Rhodanese" evidence="2">
    <location>
        <begin position="123"/>
        <end position="217"/>
    </location>
</feature>
<comment type="caution">
    <text evidence="3">The sequence shown here is derived from an EMBL/GenBank/DDBJ whole genome shotgun (WGS) entry which is preliminary data.</text>
</comment>
<dbReference type="RefSeq" id="WP_252850917.1">
    <property type="nucleotide sequence ID" value="NZ_JAMXLR010000011.1"/>
</dbReference>
<evidence type="ECO:0000313" key="3">
    <source>
        <dbReference type="EMBL" id="MCO6042817.1"/>
    </source>
</evidence>
<dbReference type="Gene3D" id="3.40.250.10">
    <property type="entry name" value="Rhodanese-like domain"/>
    <property type="match status" value="1"/>
</dbReference>
<dbReference type="InterPro" id="IPR001763">
    <property type="entry name" value="Rhodanese-like_dom"/>
</dbReference>
<dbReference type="PROSITE" id="PS01129">
    <property type="entry name" value="PSI_RLU"/>
    <property type="match status" value="1"/>
</dbReference>
<comment type="similarity">
    <text evidence="1">Belongs to the TrhO family.</text>
</comment>
<sequence>MSILNVAAYKFVELGELVTRRASLRRRCHELDLRGTILLAEEGINLFVAGQHDNVSTLMDHLQSDPAIGPLEIKESESDYQPFTRMLVKIKQEIIAFGVDGVAPAQYTSKRIAPQELKQWLDEGRPVTLLDTRNDYEVDLGTFETAEHLNIGHFRDFPQAAQSLPDELRDQPVVTFCTGGIRCEKAAPMLEQIGFRDVYQLDGGILKYFEVAGGAHYRGDCFVFDQRVAVDAALRETDAAQCYACQAILTTEDQQSPHYVKGEHCPRCYRTSEEAMQHSIERRHAVIRKVATPLPGSEPYDRRLPLHVAGEWDGMPMVEFLHRAVPSMPPEYWQEELACGRILFAGHPVDSRRTTVAGEKFEHLLPGVVEPDVNIDIRILYEDADLVVVDKPAPLPIHPGGRFERNTLSHLMAEAYAPERLRHAHRLDANTTGLVVFARTRRVAKLVQPQFERGDVEKQYLARVIGHPAADRFDCTSAIARDPSAAGVRLPDEAGAEAHTEFEVLQRMDDGTSLLIVRPFTGRTNQIRAHLWELGLPIVGDPAYLPAGETAARQTLAPDEPAMCLHAWRLSLVHPSTRERVTFEAPHPVWANAGAEA</sequence>
<dbReference type="Gene3D" id="3.30.70.100">
    <property type="match status" value="1"/>
</dbReference>
<dbReference type="AlphaFoldDB" id="A0A9X2F746"/>
<dbReference type="CDD" id="cd01518">
    <property type="entry name" value="RHOD_YceA"/>
    <property type="match status" value="1"/>
</dbReference>
<dbReference type="InterPro" id="IPR036873">
    <property type="entry name" value="Rhodanese-like_dom_sf"/>
</dbReference>
<dbReference type="PANTHER" id="PTHR43268">
    <property type="entry name" value="THIOSULFATE SULFURTRANSFERASE/RHODANESE-LIKE DOMAIN-CONTAINING PROTEIN 2"/>
    <property type="match status" value="1"/>
</dbReference>
<dbReference type="InterPro" id="IPR006224">
    <property type="entry name" value="PsdUridine_synth_RluA-like_CS"/>
</dbReference>
<dbReference type="PANTHER" id="PTHR43268:SF3">
    <property type="entry name" value="RHODANESE-LIKE DOMAIN-CONTAINING PROTEIN 7-RELATED"/>
    <property type="match status" value="1"/>
</dbReference>
<keyword evidence="1" id="KW-0819">tRNA processing</keyword>
<evidence type="ECO:0000313" key="4">
    <source>
        <dbReference type="Proteomes" id="UP001155241"/>
    </source>
</evidence>
<dbReference type="Pfam" id="PF17773">
    <property type="entry name" value="UPF0176_N"/>
    <property type="match status" value="1"/>
</dbReference>
<dbReference type="NCBIfam" id="NF003703">
    <property type="entry name" value="PRK05320.1"/>
    <property type="match status" value="1"/>
</dbReference>
<protein>
    <recommendedName>
        <fullName evidence="1">tRNA uridine(34) hydroxylase</fullName>
        <ecNumber evidence="1">1.14.-.-</ecNumber>
    </recommendedName>
    <alternativeName>
        <fullName evidence="1">tRNA hydroxylation protein O</fullName>
    </alternativeName>
</protein>
<evidence type="ECO:0000256" key="1">
    <source>
        <dbReference type="HAMAP-Rule" id="MF_00469"/>
    </source>
</evidence>
<dbReference type="HAMAP" id="MF_00469">
    <property type="entry name" value="TrhO"/>
    <property type="match status" value="1"/>
</dbReference>
<comment type="catalytic activity">
    <reaction evidence="1">
        <text>uridine(34) in tRNA + AH2 + O2 = 5-hydroxyuridine(34) in tRNA + A + H2O</text>
        <dbReference type="Rhea" id="RHEA:64224"/>
        <dbReference type="Rhea" id="RHEA-COMP:11727"/>
        <dbReference type="Rhea" id="RHEA-COMP:13381"/>
        <dbReference type="ChEBI" id="CHEBI:13193"/>
        <dbReference type="ChEBI" id="CHEBI:15377"/>
        <dbReference type="ChEBI" id="CHEBI:15379"/>
        <dbReference type="ChEBI" id="CHEBI:17499"/>
        <dbReference type="ChEBI" id="CHEBI:65315"/>
        <dbReference type="ChEBI" id="CHEBI:136877"/>
    </reaction>
</comment>
<dbReference type="SUPFAM" id="SSF52821">
    <property type="entry name" value="Rhodanese/Cell cycle control phosphatase"/>
    <property type="match status" value="1"/>
</dbReference>
<dbReference type="SMART" id="SM00450">
    <property type="entry name" value="RHOD"/>
    <property type="match status" value="1"/>
</dbReference>
<dbReference type="GO" id="GO:0140098">
    <property type="term" value="F:catalytic activity, acting on RNA"/>
    <property type="evidence" value="ECO:0007669"/>
    <property type="project" value="UniProtKB-ARBA"/>
</dbReference>
<dbReference type="SUPFAM" id="SSF55120">
    <property type="entry name" value="Pseudouridine synthase"/>
    <property type="match status" value="1"/>
</dbReference>
<dbReference type="InterPro" id="IPR020936">
    <property type="entry name" value="TrhO"/>
</dbReference>
<dbReference type="GO" id="GO:0016705">
    <property type="term" value="F:oxidoreductase activity, acting on paired donors, with incorporation or reduction of molecular oxygen"/>
    <property type="evidence" value="ECO:0007669"/>
    <property type="project" value="UniProtKB-UniRule"/>
</dbReference>
<dbReference type="GO" id="GO:0009982">
    <property type="term" value="F:pseudouridine synthase activity"/>
    <property type="evidence" value="ECO:0007669"/>
    <property type="project" value="InterPro"/>
</dbReference>
<dbReference type="InterPro" id="IPR020103">
    <property type="entry name" value="PsdUridine_synth_cat_dom_sf"/>
</dbReference>
<proteinExistence type="inferred from homology"/>
<dbReference type="InterPro" id="IPR006145">
    <property type="entry name" value="PsdUridine_synth_RsuA/RluA"/>
</dbReference>
<dbReference type="InterPro" id="IPR040503">
    <property type="entry name" value="TRHO_N"/>
</dbReference>
<dbReference type="EMBL" id="JAMXLR010000011">
    <property type="protein sequence ID" value="MCO6042817.1"/>
    <property type="molecule type" value="Genomic_DNA"/>
</dbReference>
<organism evidence="3 4">
    <name type="scientific">Aeoliella straminimaris</name>
    <dbReference type="NCBI Taxonomy" id="2954799"/>
    <lineage>
        <taxon>Bacteria</taxon>
        <taxon>Pseudomonadati</taxon>
        <taxon>Planctomycetota</taxon>
        <taxon>Planctomycetia</taxon>
        <taxon>Pirellulales</taxon>
        <taxon>Lacipirellulaceae</taxon>
        <taxon>Aeoliella</taxon>
    </lineage>
</organism>
<dbReference type="GO" id="GO:0001522">
    <property type="term" value="P:pseudouridine synthesis"/>
    <property type="evidence" value="ECO:0007669"/>
    <property type="project" value="InterPro"/>
</dbReference>
<keyword evidence="1" id="KW-0560">Oxidoreductase</keyword>
<evidence type="ECO:0000259" key="2">
    <source>
        <dbReference type="PROSITE" id="PS50206"/>
    </source>
</evidence>
<comment type="function">
    <text evidence="1">Catalyzes oxygen-dependent 5-hydroxyuridine (ho5U) modification at position 34 in tRNAs.</text>
</comment>
<name>A0A9X2F746_9BACT</name>
<dbReference type="GO" id="GO:0003723">
    <property type="term" value="F:RNA binding"/>
    <property type="evidence" value="ECO:0007669"/>
    <property type="project" value="InterPro"/>
</dbReference>
<dbReference type="Pfam" id="PF00581">
    <property type="entry name" value="Rhodanese"/>
    <property type="match status" value="1"/>
</dbReference>
<accession>A0A9X2F746</accession>
<reference evidence="3" key="1">
    <citation type="submission" date="2022-06" db="EMBL/GenBank/DDBJ databases">
        <title>Aeoliella straminimaris, a novel planctomycete from sediments.</title>
        <authorList>
            <person name="Vitorino I.R."/>
            <person name="Lage O.M."/>
        </authorList>
    </citation>
    <scope>NUCLEOTIDE SEQUENCE</scope>
    <source>
        <strain evidence="3">ICT_H6.2</strain>
    </source>
</reference>
<dbReference type="Proteomes" id="UP001155241">
    <property type="component" value="Unassembled WGS sequence"/>
</dbReference>
<gene>
    <name evidence="1" type="primary">trhO</name>
    <name evidence="3" type="ORF">NG895_02750</name>
</gene>
<dbReference type="Pfam" id="PF00849">
    <property type="entry name" value="PseudoU_synth_2"/>
    <property type="match status" value="1"/>
</dbReference>
<dbReference type="EC" id="1.14.-.-" evidence="1"/>